<evidence type="ECO:0000256" key="4">
    <source>
        <dbReference type="SAM" id="Phobius"/>
    </source>
</evidence>
<comment type="similarity">
    <text evidence="2">Belongs to the major facilitator superfamily. Monocarboxylate porter (TC 2.A.1.13) family.</text>
</comment>
<sequence>MASDPRLGTGGAVIVDVEKGLGGHDLGRRTSMTLVPSPHPDRPTSIASLAHSEKHHHKTLAEKKEAEEKEIAYPGETEEAIERDEEEEFPDGGLRAWLVVAGGCSITVASFGYVNTWGIFQAYYSEHLMPDVSASQISWIGSIQYSFNFFPGLIMGRLFDLGYFRIPLFTASCFILIVTFLVAQCTEYWQFLLGQGFALGMASGFMSGPTVAVVGHWFQKKRSMAFGIVAAGSSVGGLVFPIVVSRLLPQIGFPWTMRVLGLILMVFIVFANLTLRRRLPPVNVAGGILNLKAFKRQEYTLYTAATFVAFMGLFTALTYLNSDAVSIGLSPQFSTYLTGIANGSSGFGRVLSGVFSDMVGPINILIPFNLLTAVATFAWPFAKTEPTIIVIAVIYGFASGAYSGLTAAPIANMGAVGDMGRRIGMTFTLAGFAALCGPPISGAIHDHYQSFVPVGIYAGCSILISTILLILSKRAALGRFWGKF</sequence>
<evidence type="ECO:0000256" key="1">
    <source>
        <dbReference type="ARBA" id="ARBA00004141"/>
    </source>
</evidence>
<dbReference type="GO" id="GO:0016020">
    <property type="term" value="C:membrane"/>
    <property type="evidence" value="ECO:0007669"/>
    <property type="project" value="UniProtKB-SubCell"/>
</dbReference>
<dbReference type="Pfam" id="PF07690">
    <property type="entry name" value="MFS_1"/>
    <property type="match status" value="1"/>
</dbReference>
<dbReference type="InterPro" id="IPR050327">
    <property type="entry name" value="Proton-linked_MCT"/>
</dbReference>
<name>A0A165IFL1_9BASI</name>
<comment type="subcellular location">
    <subcellularLocation>
        <location evidence="1">Membrane</location>
        <topology evidence="1">Multi-pass membrane protein</topology>
    </subcellularLocation>
</comment>
<feature type="transmembrane region" description="Helical" evidence="4">
    <location>
        <begin position="96"/>
        <end position="114"/>
    </location>
</feature>
<dbReference type="GO" id="GO:0022857">
    <property type="term" value="F:transmembrane transporter activity"/>
    <property type="evidence" value="ECO:0007669"/>
    <property type="project" value="InterPro"/>
</dbReference>
<feature type="transmembrane region" description="Helical" evidence="4">
    <location>
        <begin position="196"/>
        <end position="218"/>
    </location>
</feature>
<keyword evidence="4" id="KW-0812">Transmembrane</keyword>
<evidence type="ECO:0000313" key="6">
    <source>
        <dbReference type="EMBL" id="KZT60506.1"/>
    </source>
</evidence>
<dbReference type="EMBL" id="KV423930">
    <property type="protein sequence ID" value="KZT60506.1"/>
    <property type="molecule type" value="Genomic_DNA"/>
</dbReference>
<feature type="transmembrane region" description="Helical" evidence="4">
    <location>
        <begin position="450"/>
        <end position="471"/>
    </location>
</feature>
<gene>
    <name evidence="6" type="ORF">CALCODRAFT_492278</name>
</gene>
<organism evidence="6 7">
    <name type="scientific">Calocera cornea HHB12733</name>
    <dbReference type="NCBI Taxonomy" id="1353952"/>
    <lineage>
        <taxon>Eukaryota</taxon>
        <taxon>Fungi</taxon>
        <taxon>Dikarya</taxon>
        <taxon>Basidiomycota</taxon>
        <taxon>Agaricomycotina</taxon>
        <taxon>Dacrymycetes</taxon>
        <taxon>Dacrymycetales</taxon>
        <taxon>Dacrymycetaceae</taxon>
        <taxon>Calocera</taxon>
    </lineage>
</organism>
<evidence type="ECO:0000313" key="7">
    <source>
        <dbReference type="Proteomes" id="UP000076842"/>
    </source>
</evidence>
<dbReference type="Proteomes" id="UP000076842">
    <property type="component" value="Unassembled WGS sequence"/>
</dbReference>
<feature type="transmembrane region" description="Helical" evidence="4">
    <location>
        <begin position="423"/>
        <end position="444"/>
    </location>
</feature>
<feature type="transmembrane region" description="Helical" evidence="4">
    <location>
        <begin position="166"/>
        <end position="184"/>
    </location>
</feature>
<reference evidence="6 7" key="1">
    <citation type="journal article" date="2016" name="Mol. Biol. Evol.">
        <title>Comparative Genomics of Early-Diverging Mushroom-Forming Fungi Provides Insights into the Origins of Lignocellulose Decay Capabilities.</title>
        <authorList>
            <person name="Nagy L.G."/>
            <person name="Riley R."/>
            <person name="Tritt A."/>
            <person name="Adam C."/>
            <person name="Daum C."/>
            <person name="Floudas D."/>
            <person name="Sun H."/>
            <person name="Yadav J.S."/>
            <person name="Pangilinan J."/>
            <person name="Larsson K.H."/>
            <person name="Matsuura K."/>
            <person name="Barry K."/>
            <person name="Labutti K."/>
            <person name="Kuo R."/>
            <person name="Ohm R.A."/>
            <person name="Bhattacharya S.S."/>
            <person name="Shirouzu T."/>
            <person name="Yoshinaga Y."/>
            <person name="Martin F.M."/>
            <person name="Grigoriev I.V."/>
            <person name="Hibbett D.S."/>
        </authorList>
    </citation>
    <scope>NUCLEOTIDE SEQUENCE [LARGE SCALE GENOMIC DNA]</scope>
    <source>
        <strain evidence="6 7">HHB12733</strain>
    </source>
</reference>
<dbReference type="InterPro" id="IPR020846">
    <property type="entry name" value="MFS_dom"/>
</dbReference>
<dbReference type="OrthoDB" id="6509908at2759"/>
<dbReference type="Gene3D" id="1.20.1250.20">
    <property type="entry name" value="MFS general substrate transporter like domains"/>
    <property type="match status" value="2"/>
</dbReference>
<dbReference type="InterPro" id="IPR011701">
    <property type="entry name" value="MFS"/>
</dbReference>
<feature type="transmembrane region" description="Helical" evidence="4">
    <location>
        <begin position="225"/>
        <end position="243"/>
    </location>
</feature>
<dbReference type="PANTHER" id="PTHR11360:SF234">
    <property type="entry name" value="MFS-TYPE TRANSPORTER DBAD-RELATED"/>
    <property type="match status" value="1"/>
</dbReference>
<feature type="domain" description="Major facilitator superfamily (MFS) profile" evidence="5">
    <location>
        <begin position="96"/>
        <end position="473"/>
    </location>
</feature>
<dbReference type="SUPFAM" id="SSF103473">
    <property type="entry name" value="MFS general substrate transporter"/>
    <property type="match status" value="1"/>
</dbReference>
<feature type="transmembrane region" description="Helical" evidence="4">
    <location>
        <begin position="388"/>
        <end position="411"/>
    </location>
</feature>
<evidence type="ECO:0000259" key="5">
    <source>
        <dbReference type="PROSITE" id="PS50850"/>
    </source>
</evidence>
<dbReference type="PANTHER" id="PTHR11360">
    <property type="entry name" value="MONOCARBOXYLATE TRANSPORTER"/>
    <property type="match status" value="1"/>
</dbReference>
<proteinExistence type="inferred from homology"/>
<feature type="transmembrane region" description="Helical" evidence="4">
    <location>
        <begin position="255"/>
        <end position="275"/>
    </location>
</feature>
<feature type="region of interest" description="Disordered" evidence="3">
    <location>
        <begin position="24"/>
        <end position="45"/>
    </location>
</feature>
<dbReference type="InParanoid" id="A0A165IFL1"/>
<evidence type="ECO:0000256" key="3">
    <source>
        <dbReference type="SAM" id="MobiDB-lite"/>
    </source>
</evidence>
<feature type="region of interest" description="Disordered" evidence="3">
    <location>
        <begin position="50"/>
        <end position="69"/>
    </location>
</feature>
<protein>
    <submittedName>
        <fullName evidence="6">MFS general substrate transporter</fullName>
    </submittedName>
</protein>
<dbReference type="AlphaFoldDB" id="A0A165IFL1"/>
<feature type="transmembrane region" description="Helical" evidence="4">
    <location>
        <begin position="299"/>
        <end position="321"/>
    </location>
</feature>
<keyword evidence="7" id="KW-1185">Reference proteome</keyword>
<accession>A0A165IFL1</accession>
<dbReference type="PROSITE" id="PS50850">
    <property type="entry name" value="MFS"/>
    <property type="match status" value="1"/>
</dbReference>
<evidence type="ECO:0000256" key="2">
    <source>
        <dbReference type="ARBA" id="ARBA00006727"/>
    </source>
</evidence>
<keyword evidence="4" id="KW-0472">Membrane</keyword>
<feature type="compositionally biased region" description="Basic and acidic residues" evidence="3">
    <location>
        <begin position="59"/>
        <end position="69"/>
    </location>
</feature>
<keyword evidence="4" id="KW-1133">Transmembrane helix</keyword>
<dbReference type="InterPro" id="IPR036259">
    <property type="entry name" value="MFS_trans_sf"/>
</dbReference>
<feature type="transmembrane region" description="Helical" evidence="4">
    <location>
        <begin position="364"/>
        <end position="382"/>
    </location>
</feature>
<feature type="transmembrane region" description="Helical" evidence="4">
    <location>
        <begin position="134"/>
        <end position="154"/>
    </location>
</feature>